<accession>A0A1J7J049</accession>
<dbReference type="AlphaFoldDB" id="A0A1J7J049"/>
<dbReference type="InParanoid" id="A0A1J7J049"/>
<evidence type="ECO:0000313" key="2">
    <source>
        <dbReference type="Proteomes" id="UP000182658"/>
    </source>
</evidence>
<name>A0A1J7J049_9PEZI</name>
<dbReference type="Gene3D" id="3.80.10.10">
    <property type="entry name" value="Ribonuclease Inhibitor"/>
    <property type="match status" value="1"/>
</dbReference>
<proteinExistence type="predicted"/>
<sequence>MCPRNEAKAIINNRTALSRMPVAGKMGAHSSSSAGTGLSVSRLTNLPQELLDQILECLVPDQPELGDTRPVSFEKMIVGEAWYDITLSRRALLSLCLTSRDMYKLAQPLLYRVISLLDEESIVLLCRTYSETPALGKHARYLSCHLTLTRSNVISEIKKSLGRLVRTFQPDHLILSRHYPATFSAVNILYTALSVISAAGDSVDDVPQIILFLVASFMTKLETILLQVPICDDHADYISLSERFADSHLNLMGLGSESGPVPPISTEMLNAIERPFQHVKTLLLQGDPELLTHFEGDNCNCELPELWGVQTNRYWPVFDALPSLSTIEVSADDGVFTNRRHARPDGTRPPYLERIRHLYLHDSVATPRDLHHVLVNAPNLTTLYMTPRRDPELWPDEEGEGMDEHPESLDAALRRRPRQLRHLDIAWYDCQGNEPFIGPGGRLASLPRLTCLEKLCVQLAVLYGVDPVNLLTPLVALLPPNIAELTLEEWWWENITVYDGLYEWTSAQKVAHYQGKSEYRAQALAILSRFAEDCGGGGGGSMPNLRRVTFQTKFLWTWQLEGYVSTESHFGRVRELFAGRGVVFEVDEDRSGTLPDVVD</sequence>
<reference evidence="1 2" key="1">
    <citation type="submission" date="2016-10" db="EMBL/GenBank/DDBJ databases">
        <title>Draft genome sequence of Coniochaeta ligniaria NRRL30616, a lignocellulolytic fungus for bioabatement of inhibitors in plant biomass hydrolysates.</title>
        <authorList>
            <consortium name="DOE Joint Genome Institute"/>
            <person name="Jimenez D.J."/>
            <person name="Hector R.E."/>
            <person name="Riley R."/>
            <person name="Sun H."/>
            <person name="Grigoriev I.V."/>
            <person name="Van Elsas J.D."/>
            <person name="Nichols N.N."/>
        </authorList>
    </citation>
    <scope>NUCLEOTIDE SEQUENCE [LARGE SCALE GENOMIC DNA]</scope>
    <source>
        <strain evidence="1 2">NRRL 30616</strain>
    </source>
</reference>
<keyword evidence="2" id="KW-1185">Reference proteome</keyword>
<dbReference type="OrthoDB" id="5210863at2759"/>
<dbReference type="InterPro" id="IPR032675">
    <property type="entry name" value="LRR_dom_sf"/>
</dbReference>
<protein>
    <recommendedName>
        <fullName evidence="3">F-box domain-containing protein</fullName>
    </recommendedName>
</protein>
<evidence type="ECO:0008006" key="3">
    <source>
        <dbReference type="Google" id="ProtNLM"/>
    </source>
</evidence>
<organism evidence="1 2">
    <name type="scientific">Coniochaeta ligniaria NRRL 30616</name>
    <dbReference type="NCBI Taxonomy" id="1408157"/>
    <lineage>
        <taxon>Eukaryota</taxon>
        <taxon>Fungi</taxon>
        <taxon>Dikarya</taxon>
        <taxon>Ascomycota</taxon>
        <taxon>Pezizomycotina</taxon>
        <taxon>Sordariomycetes</taxon>
        <taxon>Sordariomycetidae</taxon>
        <taxon>Coniochaetales</taxon>
        <taxon>Coniochaetaceae</taxon>
        <taxon>Coniochaeta</taxon>
    </lineage>
</organism>
<dbReference type="Proteomes" id="UP000182658">
    <property type="component" value="Unassembled WGS sequence"/>
</dbReference>
<gene>
    <name evidence="1" type="ORF">CONLIGDRAFT_155170</name>
</gene>
<dbReference type="EMBL" id="KV875094">
    <property type="protein sequence ID" value="OIW32885.1"/>
    <property type="molecule type" value="Genomic_DNA"/>
</dbReference>
<evidence type="ECO:0000313" key="1">
    <source>
        <dbReference type="EMBL" id="OIW32885.1"/>
    </source>
</evidence>